<evidence type="ECO:0000313" key="2">
    <source>
        <dbReference type="EMBL" id="HIZ36651.1"/>
    </source>
</evidence>
<feature type="transmembrane region" description="Helical" evidence="1">
    <location>
        <begin position="6"/>
        <end position="26"/>
    </location>
</feature>
<dbReference type="Proteomes" id="UP000824037">
    <property type="component" value="Unassembled WGS sequence"/>
</dbReference>
<reference evidence="2" key="1">
    <citation type="journal article" date="2021" name="PeerJ">
        <title>Extensive microbial diversity within the chicken gut microbiome revealed by metagenomics and culture.</title>
        <authorList>
            <person name="Gilroy R."/>
            <person name="Ravi A."/>
            <person name="Getino M."/>
            <person name="Pursley I."/>
            <person name="Horton D.L."/>
            <person name="Alikhan N.F."/>
            <person name="Baker D."/>
            <person name="Gharbi K."/>
            <person name="Hall N."/>
            <person name="Watson M."/>
            <person name="Adriaenssens E.M."/>
            <person name="Foster-Nyarko E."/>
            <person name="Jarju S."/>
            <person name="Secka A."/>
            <person name="Antonio M."/>
            <person name="Oren A."/>
            <person name="Chaudhuri R.R."/>
            <person name="La Ragione R."/>
            <person name="Hildebrand F."/>
            <person name="Pallen M.J."/>
        </authorList>
    </citation>
    <scope>NUCLEOTIDE SEQUENCE</scope>
    <source>
        <strain evidence="2">ChiGjej4B4-7305</strain>
    </source>
</reference>
<dbReference type="EMBL" id="DXBY01000220">
    <property type="protein sequence ID" value="HIZ36651.1"/>
    <property type="molecule type" value="Genomic_DNA"/>
</dbReference>
<keyword evidence="1" id="KW-1133">Transmembrane helix</keyword>
<organism evidence="2 3">
    <name type="scientific">Candidatus Ruania gallistercoris</name>
    <dbReference type="NCBI Taxonomy" id="2838746"/>
    <lineage>
        <taxon>Bacteria</taxon>
        <taxon>Bacillati</taxon>
        <taxon>Actinomycetota</taxon>
        <taxon>Actinomycetes</taxon>
        <taxon>Micrococcales</taxon>
        <taxon>Ruaniaceae</taxon>
        <taxon>Ruania</taxon>
    </lineage>
</organism>
<reference evidence="2" key="2">
    <citation type="submission" date="2021-04" db="EMBL/GenBank/DDBJ databases">
        <authorList>
            <person name="Gilroy R."/>
        </authorList>
    </citation>
    <scope>NUCLEOTIDE SEQUENCE</scope>
    <source>
        <strain evidence="2">ChiGjej4B4-7305</strain>
    </source>
</reference>
<proteinExistence type="predicted"/>
<protein>
    <submittedName>
        <fullName evidence="2">Uncharacterized protein</fullName>
    </submittedName>
</protein>
<keyword evidence="1" id="KW-0472">Membrane</keyword>
<name>A0A9D2J4T1_9MICO</name>
<comment type="caution">
    <text evidence="2">The sequence shown here is derived from an EMBL/GenBank/DDBJ whole genome shotgun (WGS) entry which is preliminary data.</text>
</comment>
<dbReference type="AlphaFoldDB" id="A0A9D2J4T1"/>
<keyword evidence="1" id="KW-0812">Transmembrane</keyword>
<evidence type="ECO:0000256" key="1">
    <source>
        <dbReference type="SAM" id="Phobius"/>
    </source>
</evidence>
<evidence type="ECO:0000313" key="3">
    <source>
        <dbReference type="Proteomes" id="UP000824037"/>
    </source>
</evidence>
<gene>
    <name evidence="2" type="ORF">H9815_12805</name>
</gene>
<accession>A0A9D2J4T1</accession>
<sequence length="109" mass="12797">MLWFVVWTVLVLGALACAVLLAMYLWRHFKALMDQVGRSGEVFDRLDRTMAELDAQAAQRQFRPTLSADEAQRERWRQTRRDNLAARAARVHARRSRTLERWRAIGLPF</sequence>